<dbReference type="Proteomes" id="UP000236735">
    <property type="component" value="Unassembled WGS sequence"/>
</dbReference>
<evidence type="ECO:0000256" key="3">
    <source>
        <dbReference type="ARBA" id="ARBA00023157"/>
    </source>
</evidence>
<evidence type="ECO:0000256" key="2">
    <source>
        <dbReference type="ARBA" id="ARBA00022748"/>
    </source>
</evidence>
<feature type="domain" description="Thioredoxin" evidence="6">
    <location>
        <begin position="137"/>
        <end position="276"/>
    </location>
</feature>
<dbReference type="EMBL" id="FNUV01000002">
    <property type="protein sequence ID" value="SEF58658.1"/>
    <property type="molecule type" value="Genomic_DNA"/>
</dbReference>
<dbReference type="PANTHER" id="PTHR42852:SF6">
    <property type="entry name" value="THIOL:DISULFIDE INTERCHANGE PROTEIN DSBE"/>
    <property type="match status" value="1"/>
</dbReference>
<evidence type="ECO:0000313" key="7">
    <source>
        <dbReference type="EMBL" id="SEF58658.1"/>
    </source>
</evidence>
<dbReference type="GO" id="GO:0017004">
    <property type="term" value="P:cytochrome complex assembly"/>
    <property type="evidence" value="ECO:0007669"/>
    <property type="project" value="UniProtKB-KW"/>
</dbReference>
<dbReference type="RefSeq" id="WP_103915266.1">
    <property type="nucleotide sequence ID" value="NZ_FNUV01000002.1"/>
</dbReference>
<keyword evidence="7" id="KW-0413">Isomerase</keyword>
<reference evidence="7 8" key="1">
    <citation type="submission" date="2016-10" db="EMBL/GenBank/DDBJ databases">
        <authorList>
            <person name="de Groot N.N."/>
        </authorList>
    </citation>
    <scope>NUCLEOTIDE SEQUENCE [LARGE SCALE GENOMIC DNA]</scope>
    <source>
        <strain evidence="7 8">AR32</strain>
    </source>
</reference>
<evidence type="ECO:0000259" key="6">
    <source>
        <dbReference type="PROSITE" id="PS51352"/>
    </source>
</evidence>
<comment type="subcellular location">
    <subcellularLocation>
        <location evidence="1">Cell envelope</location>
    </subcellularLocation>
</comment>
<dbReference type="SUPFAM" id="SSF52833">
    <property type="entry name" value="Thioredoxin-like"/>
    <property type="match status" value="1"/>
</dbReference>
<dbReference type="GO" id="GO:0016209">
    <property type="term" value="F:antioxidant activity"/>
    <property type="evidence" value="ECO:0007669"/>
    <property type="project" value="InterPro"/>
</dbReference>
<dbReference type="GO" id="GO:0030313">
    <property type="term" value="C:cell envelope"/>
    <property type="evidence" value="ECO:0007669"/>
    <property type="project" value="UniProtKB-SubCell"/>
</dbReference>
<dbReference type="CDD" id="cd02966">
    <property type="entry name" value="TlpA_like_family"/>
    <property type="match status" value="1"/>
</dbReference>
<dbReference type="PANTHER" id="PTHR42852">
    <property type="entry name" value="THIOL:DISULFIDE INTERCHANGE PROTEIN DSBE"/>
    <property type="match status" value="1"/>
</dbReference>
<protein>
    <submittedName>
        <fullName evidence="7">Thiol-disulfide isomerase or thioredoxin</fullName>
    </submittedName>
</protein>
<keyword evidence="3" id="KW-1015">Disulfide bond</keyword>
<organism evidence="7 8">
    <name type="scientific">Xylanibacter ruminicola</name>
    <name type="common">Prevotella ruminicola</name>
    <dbReference type="NCBI Taxonomy" id="839"/>
    <lineage>
        <taxon>Bacteria</taxon>
        <taxon>Pseudomonadati</taxon>
        <taxon>Bacteroidota</taxon>
        <taxon>Bacteroidia</taxon>
        <taxon>Bacteroidales</taxon>
        <taxon>Prevotellaceae</taxon>
        <taxon>Xylanibacter</taxon>
    </lineage>
</organism>
<dbReference type="InterPro" id="IPR050553">
    <property type="entry name" value="Thioredoxin_ResA/DsbE_sf"/>
</dbReference>
<dbReference type="GO" id="GO:0016853">
    <property type="term" value="F:isomerase activity"/>
    <property type="evidence" value="ECO:0007669"/>
    <property type="project" value="UniProtKB-KW"/>
</dbReference>
<dbReference type="GO" id="GO:0016491">
    <property type="term" value="F:oxidoreductase activity"/>
    <property type="evidence" value="ECO:0007669"/>
    <property type="project" value="InterPro"/>
</dbReference>
<evidence type="ECO:0000313" key="8">
    <source>
        <dbReference type="Proteomes" id="UP000236735"/>
    </source>
</evidence>
<sequence>MKKTILTLLSAISILTVSAQEADTTIVLKCGYEVLDSITISKSSPTFLQIQEAEAVIEGIKEAPVKYRTIVDYVLSHPDSDGSVFLMRQLNGAINNKKCLSALTERAKTGLMKPLYDYYAAGIEEVDSFMTKMGKSIVIGEEAKDFTLEDINGQQITLSSLRGKHVLLDFWASWCGPCIKSFPHLKTIYEQHCDKLEILGIACHDKQDKWRTTVDKYELPWLHVFDADDKNGVGASYGVLGVPTYILINPEGKIVQWMMDDPDTFDLYFTPDMFEK</sequence>
<dbReference type="Gene3D" id="3.40.30.10">
    <property type="entry name" value="Glutaredoxin"/>
    <property type="match status" value="1"/>
</dbReference>
<dbReference type="Pfam" id="PF00578">
    <property type="entry name" value="AhpC-TSA"/>
    <property type="match status" value="1"/>
</dbReference>
<dbReference type="PROSITE" id="PS51352">
    <property type="entry name" value="THIOREDOXIN_2"/>
    <property type="match status" value="1"/>
</dbReference>
<keyword evidence="2" id="KW-0201">Cytochrome c-type biogenesis</keyword>
<proteinExistence type="predicted"/>
<evidence type="ECO:0000256" key="4">
    <source>
        <dbReference type="ARBA" id="ARBA00023284"/>
    </source>
</evidence>
<keyword evidence="4" id="KW-0676">Redox-active center</keyword>
<dbReference type="InterPro" id="IPR013766">
    <property type="entry name" value="Thioredoxin_domain"/>
</dbReference>
<accession>A0A1H5T911</accession>
<feature type="chain" id="PRO_5009284800" evidence="5">
    <location>
        <begin position="20"/>
        <end position="276"/>
    </location>
</feature>
<dbReference type="AlphaFoldDB" id="A0A1H5T911"/>
<dbReference type="InterPro" id="IPR036249">
    <property type="entry name" value="Thioredoxin-like_sf"/>
</dbReference>
<feature type="signal peptide" evidence="5">
    <location>
        <begin position="1"/>
        <end position="19"/>
    </location>
</feature>
<evidence type="ECO:0000256" key="5">
    <source>
        <dbReference type="SAM" id="SignalP"/>
    </source>
</evidence>
<gene>
    <name evidence="7" type="ORF">SAMN05216354_0907</name>
</gene>
<evidence type="ECO:0000256" key="1">
    <source>
        <dbReference type="ARBA" id="ARBA00004196"/>
    </source>
</evidence>
<dbReference type="InterPro" id="IPR000866">
    <property type="entry name" value="AhpC/TSA"/>
</dbReference>
<name>A0A1H5T911_XYLRU</name>
<keyword evidence="5" id="KW-0732">Signal</keyword>